<proteinExistence type="predicted"/>
<accession>A0AAD9KHL3</accession>
<sequence>MSLMTGVALLFYSFSIWTTGIRRTGGLSTCMSLVTHRHFLKAITSIDTLATVIVPVVLILAMNAAIAMKIYRYTSGRKREQQAASLAAAKDASRSASRSQRSATIKSWPGVRVPDSRKSRLCIDRRHTQYNATRALLVVSSVFILLNLPSHAFRVQAFIISIRNEPYEFDASTFLWRELLTLLHYVSFSSNFFLYSTCSRHFRYTLKRAAQRLRVRLQRLRRRKGHNLHIGLRSAVAGGGARIVQQNLA</sequence>
<keyword evidence="4" id="KW-0297">G-protein coupled receptor</keyword>
<keyword evidence="5 8" id="KW-0472">Membrane</keyword>
<feature type="transmembrane region" description="Helical" evidence="8">
    <location>
        <begin position="179"/>
        <end position="198"/>
    </location>
</feature>
<evidence type="ECO:0000256" key="3">
    <source>
        <dbReference type="ARBA" id="ARBA00022989"/>
    </source>
</evidence>
<evidence type="ECO:0000256" key="8">
    <source>
        <dbReference type="SAM" id="Phobius"/>
    </source>
</evidence>
<dbReference type="AlphaFoldDB" id="A0AAD9KHL3"/>
<evidence type="ECO:0000256" key="1">
    <source>
        <dbReference type="ARBA" id="ARBA00004141"/>
    </source>
</evidence>
<keyword evidence="7" id="KW-0807">Transducer</keyword>
<dbReference type="Gene3D" id="1.20.1070.10">
    <property type="entry name" value="Rhodopsin 7-helix transmembrane proteins"/>
    <property type="match status" value="1"/>
</dbReference>
<dbReference type="GO" id="GO:0005886">
    <property type="term" value="C:plasma membrane"/>
    <property type="evidence" value="ECO:0007669"/>
    <property type="project" value="TreeGrafter"/>
</dbReference>
<evidence type="ECO:0000256" key="2">
    <source>
        <dbReference type="ARBA" id="ARBA00022692"/>
    </source>
</evidence>
<evidence type="ECO:0000313" key="11">
    <source>
        <dbReference type="Proteomes" id="UP001209878"/>
    </source>
</evidence>
<dbReference type="PROSITE" id="PS50262">
    <property type="entry name" value="G_PROTEIN_RECEP_F1_2"/>
    <property type="match status" value="1"/>
</dbReference>
<dbReference type="GO" id="GO:0004930">
    <property type="term" value="F:G protein-coupled receptor activity"/>
    <property type="evidence" value="ECO:0007669"/>
    <property type="project" value="UniProtKB-KW"/>
</dbReference>
<keyword evidence="3 8" id="KW-1133">Transmembrane helix</keyword>
<comment type="subcellular location">
    <subcellularLocation>
        <location evidence="1">Membrane</location>
        <topology evidence="1">Multi-pass membrane protein</topology>
    </subcellularLocation>
</comment>
<evidence type="ECO:0000313" key="10">
    <source>
        <dbReference type="EMBL" id="KAK2171302.1"/>
    </source>
</evidence>
<evidence type="ECO:0000256" key="7">
    <source>
        <dbReference type="ARBA" id="ARBA00023224"/>
    </source>
</evidence>
<dbReference type="PANTHER" id="PTHR24243:SF230">
    <property type="entry name" value="G-PROTEIN COUPLED RECEPTORS FAMILY 1 PROFILE DOMAIN-CONTAINING PROTEIN"/>
    <property type="match status" value="1"/>
</dbReference>
<comment type="caution">
    <text evidence="10">The sequence shown here is derived from an EMBL/GenBank/DDBJ whole genome shotgun (WGS) entry which is preliminary data.</text>
</comment>
<evidence type="ECO:0000256" key="4">
    <source>
        <dbReference type="ARBA" id="ARBA00023040"/>
    </source>
</evidence>
<organism evidence="10 11">
    <name type="scientific">Ridgeia piscesae</name>
    <name type="common">Tubeworm</name>
    <dbReference type="NCBI Taxonomy" id="27915"/>
    <lineage>
        <taxon>Eukaryota</taxon>
        <taxon>Metazoa</taxon>
        <taxon>Spiralia</taxon>
        <taxon>Lophotrochozoa</taxon>
        <taxon>Annelida</taxon>
        <taxon>Polychaeta</taxon>
        <taxon>Sedentaria</taxon>
        <taxon>Canalipalpata</taxon>
        <taxon>Sabellida</taxon>
        <taxon>Siboglinidae</taxon>
        <taxon>Ridgeia</taxon>
    </lineage>
</organism>
<keyword evidence="6" id="KW-0675">Receptor</keyword>
<dbReference type="Proteomes" id="UP001209878">
    <property type="component" value="Unassembled WGS sequence"/>
</dbReference>
<feature type="transmembrane region" description="Helical" evidence="8">
    <location>
        <begin position="50"/>
        <end position="71"/>
    </location>
</feature>
<dbReference type="InterPro" id="IPR017452">
    <property type="entry name" value="GPCR_Rhodpsn_7TM"/>
</dbReference>
<evidence type="ECO:0000256" key="6">
    <source>
        <dbReference type="ARBA" id="ARBA00023170"/>
    </source>
</evidence>
<dbReference type="SUPFAM" id="SSF81321">
    <property type="entry name" value="Family A G protein-coupled receptor-like"/>
    <property type="match status" value="1"/>
</dbReference>
<gene>
    <name evidence="10" type="ORF">NP493_1082g00027</name>
</gene>
<evidence type="ECO:0000259" key="9">
    <source>
        <dbReference type="PROSITE" id="PS50262"/>
    </source>
</evidence>
<name>A0AAD9KHL3_RIDPI</name>
<protein>
    <recommendedName>
        <fullName evidence="9">G-protein coupled receptors family 1 profile domain-containing protein</fullName>
    </recommendedName>
</protein>
<dbReference type="EMBL" id="JAODUO010001080">
    <property type="protein sequence ID" value="KAK2171302.1"/>
    <property type="molecule type" value="Genomic_DNA"/>
</dbReference>
<reference evidence="10" key="1">
    <citation type="journal article" date="2023" name="Mol. Biol. Evol.">
        <title>Third-Generation Sequencing Reveals the Adaptive Role of the Epigenome in Three Deep-Sea Polychaetes.</title>
        <authorList>
            <person name="Perez M."/>
            <person name="Aroh O."/>
            <person name="Sun Y."/>
            <person name="Lan Y."/>
            <person name="Juniper S.K."/>
            <person name="Young C.R."/>
            <person name="Angers B."/>
            <person name="Qian P.Y."/>
        </authorList>
    </citation>
    <scope>NUCLEOTIDE SEQUENCE</scope>
    <source>
        <strain evidence="10">R07B-5</strain>
    </source>
</reference>
<keyword evidence="2 8" id="KW-0812">Transmembrane</keyword>
<feature type="transmembrane region" description="Helical" evidence="8">
    <location>
        <begin position="135"/>
        <end position="159"/>
    </location>
</feature>
<evidence type="ECO:0000256" key="5">
    <source>
        <dbReference type="ARBA" id="ARBA00023136"/>
    </source>
</evidence>
<feature type="domain" description="G-protein coupled receptors family 1 profile" evidence="9">
    <location>
        <begin position="1"/>
        <end position="195"/>
    </location>
</feature>
<dbReference type="PANTHER" id="PTHR24243">
    <property type="entry name" value="G-PROTEIN COUPLED RECEPTOR"/>
    <property type="match status" value="1"/>
</dbReference>
<keyword evidence="11" id="KW-1185">Reference proteome</keyword>